<name>D6WU31_TRICA</name>
<organism evidence="1 2">
    <name type="scientific">Tribolium castaneum</name>
    <name type="common">Red flour beetle</name>
    <dbReference type="NCBI Taxonomy" id="7070"/>
    <lineage>
        <taxon>Eukaryota</taxon>
        <taxon>Metazoa</taxon>
        <taxon>Ecdysozoa</taxon>
        <taxon>Arthropoda</taxon>
        <taxon>Hexapoda</taxon>
        <taxon>Insecta</taxon>
        <taxon>Pterygota</taxon>
        <taxon>Neoptera</taxon>
        <taxon>Endopterygota</taxon>
        <taxon>Coleoptera</taxon>
        <taxon>Polyphaga</taxon>
        <taxon>Cucujiformia</taxon>
        <taxon>Tenebrionidae</taxon>
        <taxon>Tenebrionidae incertae sedis</taxon>
        <taxon>Tribolium</taxon>
    </lineage>
</organism>
<accession>D6WU31</accession>
<reference evidence="1 2" key="2">
    <citation type="journal article" date="2010" name="Nucleic Acids Res.">
        <title>BeetleBase in 2010: revisions to provide comprehensive genomic information for Tribolium castaneum.</title>
        <authorList>
            <person name="Kim H.S."/>
            <person name="Murphy T."/>
            <person name="Xia J."/>
            <person name="Caragea D."/>
            <person name="Park Y."/>
            <person name="Beeman R.W."/>
            <person name="Lorenzen M.D."/>
            <person name="Butcher S."/>
            <person name="Manak J.R."/>
            <person name="Brown S.J."/>
        </authorList>
    </citation>
    <scope>GENOME REANNOTATION</scope>
    <source>
        <strain evidence="1 2">Georgia GA2</strain>
    </source>
</reference>
<dbReference type="EMBL" id="KQ971352">
    <property type="protein sequence ID" value="EFA06752.1"/>
    <property type="molecule type" value="Genomic_DNA"/>
</dbReference>
<dbReference type="InParanoid" id="D6WU31"/>
<keyword evidence="2" id="KW-1185">Reference proteome</keyword>
<sequence>MSQKLGFIPTDRRKITALLLAFYSLKFLLGRIGRRIIALATKSVY</sequence>
<proteinExistence type="predicted"/>
<gene>
    <name evidence="1" type="primary">GLEAN_09686</name>
    <name evidence="1" type="ORF">TcasGA2_TC009686</name>
</gene>
<reference evidence="1 2" key="1">
    <citation type="journal article" date="2008" name="Nature">
        <title>The genome of the model beetle and pest Tribolium castaneum.</title>
        <authorList>
            <consortium name="Tribolium Genome Sequencing Consortium"/>
            <person name="Richards S."/>
            <person name="Gibbs R.A."/>
            <person name="Weinstock G.M."/>
            <person name="Brown S.J."/>
            <person name="Denell R."/>
            <person name="Beeman R.W."/>
            <person name="Gibbs R."/>
            <person name="Beeman R.W."/>
            <person name="Brown S.J."/>
            <person name="Bucher G."/>
            <person name="Friedrich M."/>
            <person name="Grimmelikhuijzen C.J."/>
            <person name="Klingler M."/>
            <person name="Lorenzen M."/>
            <person name="Richards S."/>
            <person name="Roth S."/>
            <person name="Schroder R."/>
            <person name="Tautz D."/>
            <person name="Zdobnov E.M."/>
            <person name="Muzny D."/>
            <person name="Gibbs R.A."/>
            <person name="Weinstock G.M."/>
            <person name="Attaway T."/>
            <person name="Bell S."/>
            <person name="Buhay C.J."/>
            <person name="Chandrabose M.N."/>
            <person name="Chavez D."/>
            <person name="Clerk-Blankenburg K.P."/>
            <person name="Cree A."/>
            <person name="Dao M."/>
            <person name="Davis C."/>
            <person name="Chacko J."/>
            <person name="Dinh H."/>
            <person name="Dugan-Rocha S."/>
            <person name="Fowler G."/>
            <person name="Garner T.T."/>
            <person name="Garnes J."/>
            <person name="Gnirke A."/>
            <person name="Hawes A."/>
            <person name="Hernandez J."/>
            <person name="Hines S."/>
            <person name="Holder M."/>
            <person name="Hume J."/>
            <person name="Jhangiani S.N."/>
            <person name="Joshi V."/>
            <person name="Khan Z.M."/>
            <person name="Jackson L."/>
            <person name="Kovar C."/>
            <person name="Kowis A."/>
            <person name="Lee S."/>
            <person name="Lewis L.R."/>
            <person name="Margolis J."/>
            <person name="Morgan M."/>
            <person name="Nazareth L.V."/>
            <person name="Nguyen N."/>
            <person name="Okwuonu G."/>
            <person name="Parker D."/>
            <person name="Richards S."/>
            <person name="Ruiz S.J."/>
            <person name="Santibanez J."/>
            <person name="Savard J."/>
            <person name="Scherer S.E."/>
            <person name="Schneider B."/>
            <person name="Sodergren E."/>
            <person name="Tautz D."/>
            <person name="Vattahil S."/>
            <person name="Villasana D."/>
            <person name="White C.S."/>
            <person name="Wright R."/>
            <person name="Park Y."/>
            <person name="Beeman R.W."/>
            <person name="Lord J."/>
            <person name="Oppert B."/>
            <person name="Lorenzen M."/>
            <person name="Brown S."/>
            <person name="Wang L."/>
            <person name="Savard J."/>
            <person name="Tautz D."/>
            <person name="Richards S."/>
            <person name="Weinstock G."/>
            <person name="Gibbs R.A."/>
            <person name="Liu Y."/>
            <person name="Worley K."/>
            <person name="Weinstock G."/>
            <person name="Elsik C.G."/>
            <person name="Reese J.T."/>
            <person name="Elhaik E."/>
            <person name="Landan G."/>
            <person name="Graur D."/>
            <person name="Arensburger P."/>
            <person name="Atkinson P."/>
            <person name="Beeman R.W."/>
            <person name="Beidler J."/>
            <person name="Brown S.J."/>
            <person name="Demuth J.P."/>
            <person name="Drury D.W."/>
            <person name="Du Y.Z."/>
            <person name="Fujiwara H."/>
            <person name="Lorenzen M."/>
            <person name="Maselli V."/>
            <person name="Osanai M."/>
            <person name="Park Y."/>
            <person name="Robertson H.M."/>
            <person name="Tu Z."/>
            <person name="Wang J.J."/>
            <person name="Wang S."/>
            <person name="Richards S."/>
            <person name="Song H."/>
            <person name="Zhang L."/>
            <person name="Sodergren E."/>
            <person name="Werner D."/>
            <person name="Stanke M."/>
            <person name="Morgenstern B."/>
            <person name="Solovyev V."/>
            <person name="Kosarev P."/>
            <person name="Brown G."/>
            <person name="Chen H.C."/>
            <person name="Ermolaeva O."/>
            <person name="Hlavina W."/>
            <person name="Kapustin Y."/>
            <person name="Kiryutin B."/>
            <person name="Kitts P."/>
            <person name="Maglott D."/>
            <person name="Pruitt K."/>
            <person name="Sapojnikov V."/>
            <person name="Souvorov A."/>
            <person name="Mackey A.J."/>
            <person name="Waterhouse R.M."/>
            <person name="Wyder S."/>
            <person name="Zdobnov E.M."/>
            <person name="Zdobnov E.M."/>
            <person name="Wyder S."/>
            <person name="Kriventseva E.V."/>
            <person name="Kadowaki T."/>
            <person name="Bork P."/>
            <person name="Aranda M."/>
            <person name="Bao R."/>
            <person name="Beermann A."/>
            <person name="Berns N."/>
            <person name="Bolognesi R."/>
            <person name="Bonneton F."/>
            <person name="Bopp D."/>
            <person name="Brown S.J."/>
            <person name="Bucher G."/>
            <person name="Butts T."/>
            <person name="Chaumot A."/>
            <person name="Denell R.E."/>
            <person name="Ferrier D.E."/>
            <person name="Friedrich M."/>
            <person name="Gordon C.M."/>
            <person name="Jindra M."/>
            <person name="Klingler M."/>
            <person name="Lan Q."/>
            <person name="Lattorff H.M."/>
            <person name="Laudet V."/>
            <person name="von Levetsow C."/>
            <person name="Liu Z."/>
            <person name="Lutz R."/>
            <person name="Lynch J.A."/>
            <person name="da Fonseca R.N."/>
            <person name="Posnien N."/>
            <person name="Reuter R."/>
            <person name="Roth S."/>
            <person name="Savard J."/>
            <person name="Schinko J.B."/>
            <person name="Schmitt C."/>
            <person name="Schoppmeier M."/>
            <person name="Schroder R."/>
            <person name="Shippy T.D."/>
            <person name="Simonnet F."/>
            <person name="Marques-Souza H."/>
            <person name="Tautz D."/>
            <person name="Tomoyasu Y."/>
            <person name="Trauner J."/>
            <person name="Van der Zee M."/>
            <person name="Vervoort M."/>
            <person name="Wittkopp N."/>
            <person name="Wimmer E.A."/>
            <person name="Yang X."/>
            <person name="Jones A.K."/>
            <person name="Sattelle D.B."/>
            <person name="Ebert P.R."/>
            <person name="Nelson D."/>
            <person name="Scott J.G."/>
            <person name="Beeman R.W."/>
            <person name="Muthukrishnan S."/>
            <person name="Kramer K.J."/>
            <person name="Arakane Y."/>
            <person name="Beeman R.W."/>
            <person name="Zhu Q."/>
            <person name="Hogenkamp D."/>
            <person name="Dixit R."/>
            <person name="Oppert B."/>
            <person name="Jiang H."/>
            <person name="Zou Z."/>
            <person name="Marshall J."/>
            <person name="Elpidina E."/>
            <person name="Vinokurov K."/>
            <person name="Oppert C."/>
            <person name="Zou Z."/>
            <person name="Evans J."/>
            <person name="Lu Z."/>
            <person name="Zhao P."/>
            <person name="Sumathipala N."/>
            <person name="Altincicek B."/>
            <person name="Vilcinskas A."/>
            <person name="Williams M."/>
            <person name="Hultmark D."/>
            <person name="Hetru C."/>
            <person name="Jiang H."/>
            <person name="Grimmelikhuijzen C.J."/>
            <person name="Hauser F."/>
            <person name="Cazzamali G."/>
            <person name="Williamson M."/>
            <person name="Park Y."/>
            <person name="Li B."/>
            <person name="Tanaka Y."/>
            <person name="Predel R."/>
            <person name="Neupert S."/>
            <person name="Schachtner J."/>
            <person name="Verleyen P."/>
            <person name="Raible F."/>
            <person name="Bork P."/>
            <person name="Friedrich M."/>
            <person name="Walden K.K."/>
            <person name="Robertson H.M."/>
            <person name="Angeli S."/>
            <person name="Foret S."/>
            <person name="Bucher G."/>
            <person name="Schuetz S."/>
            <person name="Maleszka R."/>
            <person name="Wimmer E.A."/>
            <person name="Beeman R.W."/>
            <person name="Lorenzen M."/>
            <person name="Tomoyasu Y."/>
            <person name="Miller S.C."/>
            <person name="Grossmann D."/>
            <person name="Bucher G."/>
        </authorList>
    </citation>
    <scope>NUCLEOTIDE SEQUENCE [LARGE SCALE GENOMIC DNA]</scope>
    <source>
        <strain evidence="1 2">Georgia GA2</strain>
    </source>
</reference>
<protein>
    <submittedName>
        <fullName evidence="1">Uncharacterized protein</fullName>
    </submittedName>
</protein>
<dbReference type="Proteomes" id="UP000007266">
    <property type="component" value="Linkage group 7"/>
</dbReference>
<evidence type="ECO:0000313" key="1">
    <source>
        <dbReference type="EMBL" id="EFA06752.1"/>
    </source>
</evidence>
<evidence type="ECO:0000313" key="2">
    <source>
        <dbReference type="Proteomes" id="UP000007266"/>
    </source>
</evidence>
<dbReference type="AlphaFoldDB" id="D6WU31"/>
<dbReference type="HOGENOM" id="CLU_3208249_0_0_1"/>